<protein>
    <recommendedName>
        <fullName evidence="4 5">Large ribosomal subunit protein uL29</fullName>
    </recommendedName>
</protein>
<proteinExistence type="inferred from homology"/>
<dbReference type="AlphaFoldDB" id="A0A2S7STZ4"/>
<dbReference type="Pfam" id="PF00831">
    <property type="entry name" value="Ribosomal_L29"/>
    <property type="match status" value="1"/>
</dbReference>
<evidence type="ECO:0000256" key="3">
    <source>
        <dbReference type="ARBA" id="ARBA00023274"/>
    </source>
</evidence>
<comment type="caution">
    <text evidence="6">The sequence shown here is derived from an EMBL/GenBank/DDBJ whole genome shotgun (WGS) entry which is preliminary data.</text>
</comment>
<dbReference type="SUPFAM" id="SSF46561">
    <property type="entry name" value="Ribosomal protein L29 (L29p)"/>
    <property type="match status" value="1"/>
</dbReference>
<evidence type="ECO:0000256" key="2">
    <source>
        <dbReference type="ARBA" id="ARBA00022980"/>
    </source>
</evidence>
<dbReference type="GO" id="GO:0006412">
    <property type="term" value="P:translation"/>
    <property type="evidence" value="ECO:0007669"/>
    <property type="project" value="UniProtKB-UniRule"/>
</dbReference>
<dbReference type="GO" id="GO:1990904">
    <property type="term" value="C:ribonucleoprotein complex"/>
    <property type="evidence" value="ECO:0007669"/>
    <property type="project" value="UniProtKB-KW"/>
</dbReference>
<dbReference type="GO" id="GO:0005840">
    <property type="term" value="C:ribosome"/>
    <property type="evidence" value="ECO:0007669"/>
    <property type="project" value="UniProtKB-KW"/>
</dbReference>
<dbReference type="NCBIfam" id="TIGR00012">
    <property type="entry name" value="L29"/>
    <property type="match status" value="1"/>
</dbReference>
<dbReference type="EMBL" id="PPSL01000004">
    <property type="protein sequence ID" value="PQJ09996.1"/>
    <property type="molecule type" value="Genomic_DNA"/>
</dbReference>
<evidence type="ECO:0000313" key="6">
    <source>
        <dbReference type="EMBL" id="PQJ09996.1"/>
    </source>
</evidence>
<name>A0A2S7STZ4_9BACT</name>
<dbReference type="InterPro" id="IPR001854">
    <property type="entry name" value="Ribosomal_uL29"/>
</dbReference>
<evidence type="ECO:0000256" key="4">
    <source>
        <dbReference type="ARBA" id="ARBA00035204"/>
    </source>
</evidence>
<comment type="similarity">
    <text evidence="1 5">Belongs to the universal ribosomal protein uL29 family.</text>
</comment>
<gene>
    <name evidence="5 6" type="primary">rpmC</name>
    <name evidence="6" type="ORF">CJD36_014955</name>
</gene>
<keyword evidence="3 5" id="KW-0687">Ribonucleoprotein</keyword>
<accession>A0A2S7STZ4</accession>
<evidence type="ECO:0000313" key="7">
    <source>
        <dbReference type="Proteomes" id="UP000239872"/>
    </source>
</evidence>
<dbReference type="Gene3D" id="1.10.287.310">
    <property type="match status" value="1"/>
</dbReference>
<evidence type="ECO:0000256" key="1">
    <source>
        <dbReference type="ARBA" id="ARBA00009254"/>
    </source>
</evidence>
<dbReference type="Proteomes" id="UP000239872">
    <property type="component" value="Unassembled WGS sequence"/>
</dbReference>
<dbReference type="OrthoDB" id="5296761at2"/>
<organism evidence="6 7">
    <name type="scientific">Flavipsychrobacter stenotrophus</name>
    <dbReference type="NCBI Taxonomy" id="2077091"/>
    <lineage>
        <taxon>Bacteria</taxon>
        <taxon>Pseudomonadati</taxon>
        <taxon>Bacteroidota</taxon>
        <taxon>Chitinophagia</taxon>
        <taxon>Chitinophagales</taxon>
        <taxon>Chitinophagaceae</taxon>
        <taxon>Flavipsychrobacter</taxon>
    </lineage>
</organism>
<dbReference type="InterPro" id="IPR036049">
    <property type="entry name" value="Ribosomal_uL29_sf"/>
</dbReference>
<dbReference type="RefSeq" id="WP_105040005.1">
    <property type="nucleotide sequence ID" value="NZ_PPSL01000004.1"/>
</dbReference>
<reference evidence="6 7" key="1">
    <citation type="submission" date="2018-01" db="EMBL/GenBank/DDBJ databases">
        <title>A novel member of the phylum Bacteroidetes isolated from glacier ice.</title>
        <authorList>
            <person name="Liu Q."/>
            <person name="Xin Y.-H."/>
        </authorList>
    </citation>
    <scope>NUCLEOTIDE SEQUENCE [LARGE SCALE GENOMIC DNA]</scope>
    <source>
        <strain evidence="6 7">RB1R16</strain>
    </source>
</reference>
<dbReference type="HAMAP" id="MF_00374">
    <property type="entry name" value="Ribosomal_uL29"/>
    <property type="match status" value="1"/>
</dbReference>
<keyword evidence="7" id="KW-1185">Reference proteome</keyword>
<sequence>MAKDKKAKVDDYRSLDNAGLASKISEEELRLKKTKFSHAVNPIENPLVIKQMRRQIARLKTENRKRELGS</sequence>
<keyword evidence="2 5" id="KW-0689">Ribosomal protein</keyword>
<evidence type="ECO:0000256" key="5">
    <source>
        <dbReference type="HAMAP-Rule" id="MF_00374"/>
    </source>
</evidence>
<dbReference type="GO" id="GO:0003735">
    <property type="term" value="F:structural constituent of ribosome"/>
    <property type="evidence" value="ECO:0007669"/>
    <property type="project" value="InterPro"/>
</dbReference>